<dbReference type="PANTHER" id="PTHR30404">
    <property type="entry name" value="N-ACETYLMURAMOYL-L-ALANINE AMIDASE"/>
    <property type="match status" value="1"/>
</dbReference>
<gene>
    <name evidence="3" type="ORF">GCM10008955_03990</name>
</gene>
<keyword evidence="1" id="KW-0378">Hydrolase</keyword>
<comment type="caution">
    <text evidence="3">The sequence shown here is derived from an EMBL/GenBank/DDBJ whole genome shotgun (WGS) entry which is preliminary data.</text>
</comment>
<name>A0ABQ2EJS4_9DEIO</name>
<proteinExistence type="predicted"/>
<dbReference type="InterPro" id="IPR050695">
    <property type="entry name" value="N-acetylmuramoyl_amidase_3"/>
</dbReference>
<evidence type="ECO:0000313" key="3">
    <source>
        <dbReference type="EMBL" id="GGK13847.1"/>
    </source>
</evidence>
<accession>A0ABQ2EJS4</accession>
<dbReference type="CDD" id="cd02696">
    <property type="entry name" value="MurNAc-LAA"/>
    <property type="match status" value="1"/>
</dbReference>
<organism evidence="3 4">
    <name type="scientific">Deinococcus malanensis</name>
    <dbReference type="NCBI Taxonomy" id="1706855"/>
    <lineage>
        <taxon>Bacteria</taxon>
        <taxon>Thermotogati</taxon>
        <taxon>Deinococcota</taxon>
        <taxon>Deinococci</taxon>
        <taxon>Deinococcales</taxon>
        <taxon>Deinococcaceae</taxon>
        <taxon>Deinococcus</taxon>
    </lineage>
</organism>
<dbReference type="Gene3D" id="3.40.630.40">
    <property type="entry name" value="Zn-dependent exopeptidases"/>
    <property type="match status" value="1"/>
</dbReference>
<evidence type="ECO:0000259" key="2">
    <source>
        <dbReference type="SMART" id="SM00646"/>
    </source>
</evidence>
<dbReference type="Pfam" id="PF01520">
    <property type="entry name" value="Amidase_3"/>
    <property type="match status" value="1"/>
</dbReference>
<dbReference type="PANTHER" id="PTHR30404:SF0">
    <property type="entry name" value="N-ACETYLMURAMOYL-L-ALANINE AMIDASE AMIC"/>
    <property type="match status" value="1"/>
</dbReference>
<keyword evidence="4" id="KW-1185">Reference proteome</keyword>
<reference evidence="4" key="1">
    <citation type="journal article" date="2019" name="Int. J. Syst. Evol. Microbiol.">
        <title>The Global Catalogue of Microorganisms (GCM) 10K type strain sequencing project: providing services to taxonomists for standard genome sequencing and annotation.</title>
        <authorList>
            <consortium name="The Broad Institute Genomics Platform"/>
            <consortium name="The Broad Institute Genome Sequencing Center for Infectious Disease"/>
            <person name="Wu L."/>
            <person name="Ma J."/>
        </authorList>
    </citation>
    <scope>NUCLEOTIDE SEQUENCE [LARGE SCALE GENOMIC DNA]</scope>
    <source>
        <strain evidence="4">JCM 30331</strain>
    </source>
</reference>
<evidence type="ECO:0000256" key="1">
    <source>
        <dbReference type="ARBA" id="ARBA00022801"/>
    </source>
</evidence>
<dbReference type="EMBL" id="BMPP01000001">
    <property type="protein sequence ID" value="GGK13847.1"/>
    <property type="molecule type" value="Genomic_DNA"/>
</dbReference>
<dbReference type="SMART" id="SM00646">
    <property type="entry name" value="Ami_3"/>
    <property type="match status" value="1"/>
</dbReference>
<dbReference type="SUPFAM" id="SSF53187">
    <property type="entry name" value="Zn-dependent exopeptidases"/>
    <property type="match status" value="1"/>
</dbReference>
<sequence>MKRGARTSFLWPLVPAALLGAGLLGAGLAEAQIALSKLTLAGKQVQSVNLYGAEYASQETLSALLNVSRDGGLLRVTGLGHTLLLPIDEDQQRATTDFNTVQLDTRRVQARAATLINGNVYLPLDTLARGLGAKYEPGNFRVAAPTLQGVSSRAGKDADRLVLDLSRDVEVIDEQRGANVVVTLRGLKGEPRKYTTRGAFVPRAEVTREKDNLQLTFPLTAASGVRVYKVVRPGSVRVVIDAGPGIVRTSPALLEHVTRPLIVLDPMRVEGAGRDVTLEVARRAAELLSGAGWQVRVTRDSASAMNLRTKLELARQSDVFLALDLGRLPGAKRSGVTVYEQSGQSSAQIINAIRAGNAPPYGTLVAGNAGGTRKLGELLRGELKGGGVAANQDTTSRVLTLREAPQAALLMELGWASNAEDLARLAVDRRLQAMANALARSVATYLTARANNNANLGAQGVAR</sequence>
<dbReference type="Proteomes" id="UP000647587">
    <property type="component" value="Unassembled WGS sequence"/>
</dbReference>
<feature type="domain" description="MurNAc-LAA" evidence="2">
    <location>
        <begin position="347"/>
        <end position="443"/>
    </location>
</feature>
<protein>
    <recommendedName>
        <fullName evidence="2">MurNAc-LAA domain-containing protein</fullName>
    </recommendedName>
</protein>
<dbReference type="RefSeq" id="WP_189004014.1">
    <property type="nucleotide sequence ID" value="NZ_BMPP01000001.1"/>
</dbReference>
<evidence type="ECO:0000313" key="4">
    <source>
        <dbReference type="Proteomes" id="UP000647587"/>
    </source>
</evidence>
<dbReference type="InterPro" id="IPR002508">
    <property type="entry name" value="MurNAc-LAA_cat"/>
</dbReference>